<evidence type="ECO:0000256" key="2">
    <source>
        <dbReference type="ARBA" id="ARBA00022475"/>
    </source>
</evidence>
<dbReference type="Proteomes" id="UP000245711">
    <property type="component" value="Chromosome"/>
</dbReference>
<dbReference type="KEGG" id="roz:CBI38_09435"/>
<dbReference type="InterPro" id="IPR027379">
    <property type="entry name" value="CLS_N"/>
</dbReference>
<dbReference type="EMBL" id="CP021354">
    <property type="protein sequence ID" value="AWK71781.1"/>
    <property type="molecule type" value="Genomic_DNA"/>
</dbReference>
<keyword evidence="5 6" id="KW-0472">Membrane</keyword>
<proteinExistence type="predicted"/>
<keyword evidence="4 6" id="KW-1133">Transmembrane helix</keyword>
<keyword evidence="3 6" id="KW-0812">Transmembrane</keyword>
<feature type="domain" description="Cardiolipin synthase N-terminal" evidence="7">
    <location>
        <begin position="34"/>
        <end position="77"/>
    </location>
</feature>
<evidence type="ECO:0000256" key="3">
    <source>
        <dbReference type="ARBA" id="ARBA00022692"/>
    </source>
</evidence>
<evidence type="ECO:0000256" key="5">
    <source>
        <dbReference type="ARBA" id="ARBA00023136"/>
    </source>
</evidence>
<name>A0A2S2BT38_9NOCA</name>
<feature type="transmembrane region" description="Helical" evidence="6">
    <location>
        <begin position="56"/>
        <end position="74"/>
    </location>
</feature>
<evidence type="ECO:0000259" key="7">
    <source>
        <dbReference type="Pfam" id="PF13396"/>
    </source>
</evidence>
<dbReference type="AlphaFoldDB" id="A0A2S2BT38"/>
<keyword evidence="2" id="KW-1003">Cell membrane</keyword>
<evidence type="ECO:0000256" key="1">
    <source>
        <dbReference type="ARBA" id="ARBA00004651"/>
    </source>
</evidence>
<evidence type="ECO:0000256" key="4">
    <source>
        <dbReference type="ARBA" id="ARBA00022989"/>
    </source>
</evidence>
<reference evidence="8 9" key="1">
    <citation type="submission" date="2017-05" db="EMBL/GenBank/DDBJ databases">
        <title>Isolation of Rhodococcus sp. S2-17 biodegrading of BP-3.</title>
        <authorList>
            <person name="Lee Y."/>
            <person name="Kim K.H."/>
            <person name="Chun B.H."/>
            <person name="Jung H.S."/>
            <person name="Jeon C.O."/>
        </authorList>
    </citation>
    <scope>NUCLEOTIDE SEQUENCE [LARGE SCALE GENOMIC DNA]</scope>
    <source>
        <strain evidence="8 9">S2-17</strain>
    </source>
</reference>
<organism evidence="8 9">
    <name type="scientific">Rhodococcus oxybenzonivorans</name>
    <dbReference type="NCBI Taxonomy" id="1990687"/>
    <lineage>
        <taxon>Bacteria</taxon>
        <taxon>Bacillati</taxon>
        <taxon>Actinomycetota</taxon>
        <taxon>Actinomycetes</taxon>
        <taxon>Mycobacteriales</taxon>
        <taxon>Nocardiaceae</taxon>
        <taxon>Rhodococcus</taxon>
    </lineage>
</organism>
<sequence>MRKGKRVRRSRKTWSDMTDRQRGGLAVLTIVQMVLAVAAWVDLARRDPREINGSKGKWAAVIAVNFIGPVAYFTRGRRTVL</sequence>
<evidence type="ECO:0000313" key="9">
    <source>
        <dbReference type="Proteomes" id="UP000245711"/>
    </source>
</evidence>
<dbReference type="GO" id="GO:0005886">
    <property type="term" value="C:plasma membrane"/>
    <property type="evidence" value="ECO:0007669"/>
    <property type="project" value="UniProtKB-SubCell"/>
</dbReference>
<comment type="subcellular location">
    <subcellularLocation>
        <location evidence="1">Cell membrane</location>
        <topology evidence="1">Multi-pass membrane protein</topology>
    </subcellularLocation>
</comment>
<gene>
    <name evidence="8" type="ORF">CBI38_09435</name>
</gene>
<feature type="transmembrane region" description="Helical" evidence="6">
    <location>
        <begin position="21"/>
        <end position="41"/>
    </location>
</feature>
<dbReference type="Pfam" id="PF13396">
    <property type="entry name" value="PLDc_N"/>
    <property type="match status" value="1"/>
</dbReference>
<protein>
    <recommendedName>
        <fullName evidence="7">Cardiolipin synthase N-terminal domain-containing protein</fullName>
    </recommendedName>
</protein>
<accession>A0A2S2BT38</accession>
<evidence type="ECO:0000313" key="8">
    <source>
        <dbReference type="EMBL" id="AWK71781.1"/>
    </source>
</evidence>
<dbReference type="OrthoDB" id="5125307at2"/>
<evidence type="ECO:0000256" key="6">
    <source>
        <dbReference type="SAM" id="Phobius"/>
    </source>
</evidence>
<keyword evidence="9" id="KW-1185">Reference proteome</keyword>